<evidence type="ECO:0008006" key="3">
    <source>
        <dbReference type="Google" id="ProtNLM"/>
    </source>
</evidence>
<reference evidence="1 2" key="1">
    <citation type="journal article" date="2014" name="Genome Announc.">
        <title>Draft Genome Sequence of Enterobacter cloacae Strain S611.</title>
        <authorList>
            <person name="Wang D."/>
            <person name="Han C.S."/>
            <person name="Dichosa A.E."/>
            <person name="Gleasner C.D."/>
            <person name="Johnson S.L."/>
            <person name="Daligault H.E."/>
            <person name="Davenport K.W."/>
            <person name="Li P.E."/>
            <person name="Pierson E.A."/>
            <person name="Pierson L.S.III."/>
        </authorList>
    </citation>
    <scope>NUCLEOTIDE SEQUENCE [LARGE SCALE GENOMIC DNA]</scope>
    <source>
        <strain evidence="1 2">S611</strain>
    </source>
</reference>
<dbReference type="PANTHER" id="PTHR38567:SF1">
    <property type="entry name" value="DUF4291 DOMAIN-CONTAINING PROTEIN"/>
    <property type="match status" value="1"/>
</dbReference>
<evidence type="ECO:0000313" key="2">
    <source>
        <dbReference type="Proteomes" id="UP000017834"/>
    </source>
</evidence>
<evidence type="ECO:0000313" key="1">
    <source>
        <dbReference type="EMBL" id="ESS59768.1"/>
    </source>
</evidence>
<protein>
    <recommendedName>
        <fullName evidence="3">DUF4291 domain-containing protein</fullName>
    </recommendedName>
</protein>
<dbReference type="Proteomes" id="UP000017834">
    <property type="component" value="Unassembled WGS sequence"/>
</dbReference>
<dbReference type="Pfam" id="PF14124">
    <property type="entry name" value="DUF4291"/>
    <property type="match status" value="1"/>
</dbReference>
<sequence length="202" mass="23496">MNKITTSLTPTNEIRAYYTDEFIRVYQAFSDEIAESALEKKTFVSPPFSMSRMTWIKPSFLWMMYRSGWAKKDSRQKRILAIDISHTGFREILKSGVLSSHGESIHNSLDSWRTGIKKSDVIIQWDPERDLYLNKLNYRTIQIGLRNQAVEDYCKKWITNISDVTSLVENIKGCIDAGDIHLAISLLPQERPYKIQAENWLK</sequence>
<dbReference type="PANTHER" id="PTHR38567">
    <property type="entry name" value="DUF4291 DOMAIN-CONTAINING PROTEIN"/>
    <property type="match status" value="1"/>
</dbReference>
<organism evidence="1 2">
    <name type="scientific">Enterobacter cloacae S611</name>
    <dbReference type="NCBI Taxonomy" id="1399146"/>
    <lineage>
        <taxon>Bacteria</taxon>
        <taxon>Pseudomonadati</taxon>
        <taxon>Pseudomonadota</taxon>
        <taxon>Gammaproteobacteria</taxon>
        <taxon>Enterobacterales</taxon>
        <taxon>Enterobacteriaceae</taxon>
        <taxon>Enterobacter</taxon>
        <taxon>Enterobacter cloacae complex</taxon>
    </lineage>
</organism>
<name>A0ABP2ZWQ5_ENTCL</name>
<gene>
    <name evidence="1" type="ORF">EDP2_1315</name>
</gene>
<accession>A0ABP2ZWQ5</accession>
<comment type="caution">
    <text evidence="1">The sequence shown here is derived from an EMBL/GenBank/DDBJ whole genome shotgun (WGS) entry which is preliminary data.</text>
</comment>
<dbReference type="InterPro" id="IPR025633">
    <property type="entry name" value="DUF4291"/>
</dbReference>
<keyword evidence="2" id="KW-1185">Reference proteome</keyword>
<dbReference type="EMBL" id="AXOM01000013">
    <property type="protein sequence ID" value="ESS59768.1"/>
    <property type="molecule type" value="Genomic_DNA"/>
</dbReference>
<proteinExistence type="predicted"/>